<organism evidence="2">
    <name type="scientific">marine sediment metagenome</name>
    <dbReference type="NCBI Taxonomy" id="412755"/>
    <lineage>
        <taxon>unclassified sequences</taxon>
        <taxon>metagenomes</taxon>
        <taxon>ecological metagenomes</taxon>
    </lineage>
</organism>
<feature type="transmembrane region" description="Helical" evidence="1">
    <location>
        <begin position="12"/>
        <end position="44"/>
    </location>
</feature>
<keyword evidence="1" id="KW-0472">Membrane</keyword>
<protein>
    <submittedName>
        <fullName evidence="2">Uncharacterized protein</fullName>
    </submittedName>
</protein>
<feature type="non-terminal residue" evidence="2">
    <location>
        <position position="242"/>
    </location>
</feature>
<accession>X1RRM4</accession>
<evidence type="ECO:0000256" key="1">
    <source>
        <dbReference type="SAM" id="Phobius"/>
    </source>
</evidence>
<reference evidence="2" key="1">
    <citation type="journal article" date="2014" name="Front. Microbiol.">
        <title>High frequency of phylogenetically diverse reductive dehalogenase-homologous genes in deep subseafloor sedimentary metagenomes.</title>
        <authorList>
            <person name="Kawai M."/>
            <person name="Futagami T."/>
            <person name="Toyoda A."/>
            <person name="Takaki Y."/>
            <person name="Nishi S."/>
            <person name="Hori S."/>
            <person name="Arai W."/>
            <person name="Tsubouchi T."/>
            <person name="Morono Y."/>
            <person name="Uchiyama I."/>
            <person name="Ito T."/>
            <person name="Fujiyama A."/>
            <person name="Inagaki F."/>
            <person name="Takami H."/>
        </authorList>
    </citation>
    <scope>NUCLEOTIDE SEQUENCE</scope>
    <source>
        <strain evidence="2">Expedition CK06-06</strain>
    </source>
</reference>
<dbReference type="PANTHER" id="PTHR34351">
    <property type="entry name" value="SLR1927 PROTEIN-RELATED"/>
    <property type="match status" value="1"/>
</dbReference>
<keyword evidence="1" id="KW-0812">Transmembrane</keyword>
<keyword evidence="1" id="KW-1133">Transmembrane helix</keyword>
<name>X1RRM4_9ZZZZ</name>
<sequence>MFSPKIRWTLALFFTILLLGIGFQEWVFLISLIPLIILTIFYFFTSPPEKLGLEITRELDQNRFQEGEHIEISLRIRNKGKQAIDMLEIIDVLPKQVSLKNSSNHIITSLDVGEETEFRYVVSCDYRGRWNLGPTHVRARNFINSAFVVETHDNTEDKIIVIPNFEIIRDMPFRTKYPKISDGPFHSKLKGEGLDFSGVREYNHSDSLGRINWPATAKYNRLFTNEYELFRTADLLLVLDAT</sequence>
<dbReference type="AlphaFoldDB" id="X1RRM4"/>
<gene>
    <name evidence="2" type="ORF">S12H4_17127</name>
</gene>
<proteinExistence type="predicted"/>
<dbReference type="EMBL" id="BARW01008341">
    <property type="protein sequence ID" value="GAI83372.1"/>
    <property type="molecule type" value="Genomic_DNA"/>
</dbReference>
<evidence type="ECO:0000313" key="2">
    <source>
        <dbReference type="EMBL" id="GAI83372.1"/>
    </source>
</evidence>
<comment type="caution">
    <text evidence="2">The sequence shown here is derived from an EMBL/GenBank/DDBJ whole genome shotgun (WGS) entry which is preliminary data.</text>
</comment>